<gene>
    <name evidence="2" type="ORF">SLEP1_g27875</name>
</gene>
<evidence type="ECO:0000313" key="3">
    <source>
        <dbReference type="Proteomes" id="UP001054252"/>
    </source>
</evidence>
<feature type="compositionally biased region" description="Basic and acidic residues" evidence="1">
    <location>
        <begin position="1"/>
        <end position="19"/>
    </location>
</feature>
<sequence>MNRQKAEKNKKERTERNLREPTTSALAIEEEIRGGDAIREVAQNHGGC</sequence>
<dbReference type="EMBL" id="BPVZ01000047">
    <property type="protein sequence ID" value="GKV17361.1"/>
    <property type="molecule type" value="Genomic_DNA"/>
</dbReference>
<comment type="caution">
    <text evidence="2">The sequence shown here is derived from an EMBL/GenBank/DDBJ whole genome shotgun (WGS) entry which is preliminary data.</text>
</comment>
<organism evidence="2 3">
    <name type="scientific">Rubroshorea leprosula</name>
    <dbReference type="NCBI Taxonomy" id="152421"/>
    <lineage>
        <taxon>Eukaryota</taxon>
        <taxon>Viridiplantae</taxon>
        <taxon>Streptophyta</taxon>
        <taxon>Embryophyta</taxon>
        <taxon>Tracheophyta</taxon>
        <taxon>Spermatophyta</taxon>
        <taxon>Magnoliopsida</taxon>
        <taxon>eudicotyledons</taxon>
        <taxon>Gunneridae</taxon>
        <taxon>Pentapetalae</taxon>
        <taxon>rosids</taxon>
        <taxon>malvids</taxon>
        <taxon>Malvales</taxon>
        <taxon>Dipterocarpaceae</taxon>
        <taxon>Rubroshorea</taxon>
    </lineage>
</organism>
<accession>A0AAV5JXE0</accession>
<evidence type="ECO:0000256" key="1">
    <source>
        <dbReference type="SAM" id="MobiDB-lite"/>
    </source>
</evidence>
<proteinExistence type="predicted"/>
<name>A0AAV5JXE0_9ROSI</name>
<reference evidence="2 3" key="1">
    <citation type="journal article" date="2021" name="Commun. Biol.">
        <title>The genome of Shorea leprosula (Dipterocarpaceae) highlights the ecological relevance of drought in aseasonal tropical rainforests.</title>
        <authorList>
            <person name="Ng K.K.S."/>
            <person name="Kobayashi M.J."/>
            <person name="Fawcett J.A."/>
            <person name="Hatakeyama M."/>
            <person name="Paape T."/>
            <person name="Ng C.H."/>
            <person name="Ang C.C."/>
            <person name="Tnah L.H."/>
            <person name="Lee C.T."/>
            <person name="Nishiyama T."/>
            <person name="Sese J."/>
            <person name="O'Brien M.J."/>
            <person name="Copetti D."/>
            <person name="Mohd Noor M.I."/>
            <person name="Ong R.C."/>
            <person name="Putra M."/>
            <person name="Sireger I.Z."/>
            <person name="Indrioko S."/>
            <person name="Kosugi Y."/>
            <person name="Izuno A."/>
            <person name="Isagi Y."/>
            <person name="Lee S.L."/>
            <person name="Shimizu K.K."/>
        </authorList>
    </citation>
    <scope>NUCLEOTIDE SEQUENCE [LARGE SCALE GENOMIC DNA]</scope>
    <source>
        <strain evidence="2">214</strain>
    </source>
</reference>
<evidence type="ECO:0000313" key="2">
    <source>
        <dbReference type="EMBL" id="GKV17361.1"/>
    </source>
</evidence>
<dbReference type="AlphaFoldDB" id="A0AAV5JXE0"/>
<protein>
    <submittedName>
        <fullName evidence="2">Uncharacterized protein</fullName>
    </submittedName>
</protein>
<feature type="region of interest" description="Disordered" evidence="1">
    <location>
        <begin position="1"/>
        <end position="23"/>
    </location>
</feature>
<keyword evidence="3" id="KW-1185">Reference proteome</keyword>
<dbReference type="Proteomes" id="UP001054252">
    <property type="component" value="Unassembled WGS sequence"/>
</dbReference>